<dbReference type="GO" id="GO:0005783">
    <property type="term" value="C:endoplasmic reticulum"/>
    <property type="evidence" value="ECO:0007669"/>
    <property type="project" value="TreeGrafter"/>
</dbReference>
<keyword evidence="2 7" id="KW-0812">Transmembrane</keyword>
<dbReference type="GO" id="GO:0003682">
    <property type="term" value="F:chromatin binding"/>
    <property type="evidence" value="ECO:0007669"/>
    <property type="project" value="InterPro"/>
</dbReference>
<evidence type="ECO:0000256" key="4">
    <source>
        <dbReference type="ARBA" id="ARBA00023136"/>
    </source>
</evidence>
<evidence type="ECO:0000313" key="9">
    <source>
        <dbReference type="EMBL" id="KAG2217320.1"/>
    </source>
</evidence>
<dbReference type="GO" id="GO:0005637">
    <property type="term" value="C:nuclear inner membrane"/>
    <property type="evidence" value="ECO:0007669"/>
    <property type="project" value="InterPro"/>
</dbReference>
<evidence type="ECO:0000256" key="6">
    <source>
        <dbReference type="SAM" id="MobiDB-lite"/>
    </source>
</evidence>
<protein>
    <recommendedName>
        <fullName evidence="8">Man1/Src1-like C-terminal domain-containing protein</fullName>
    </recommendedName>
</protein>
<evidence type="ECO:0000256" key="5">
    <source>
        <dbReference type="ARBA" id="ARBA00023242"/>
    </source>
</evidence>
<dbReference type="AlphaFoldDB" id="A0A8H7RVA4"/>
<reference evidence="9 10" key="1">
    <citation type="submission" date="2020-12" db="EMBL/GenBank/DDBJ databases">
        <title>Metabolic potential, ecology and presence of endohyphal bacteria is reflected in genomic diversity of Mucoromycotina.</title>
        <authorList>
            <person name="Muszewska A."/>
            <person name="Okrasinska A."/>
            <person name="Steczkiewicz K."/>
            <person name="Drgas O."/>
            <person name="Orlowska M."/>
            <person name="Perlinska-Lenart U."/>
            <person name="Aleksandrzak-Piekarczyk T."/>
            <person name="Szatraj K."/>
            <person name="Zielenkiewicz U."/>
            <person name="Pilsyk S."/>
            <person name="Malc E."/>
            <person name="Mieczkowski P."/>
            <person name="Kruszewska J.S."/>
            <person name="Biernat P."/>
            <person name="Pawlowska J."/>
        </authorList>
    </citation>
    <scope>NUCLEOTIDE SEQUENCE [LARGE SCALE GENOMIC DNA]</scope>
    <source>
        <strain evidence="9 10">CBS 142.35</strain>
    </source>
</reference>
<keyword evidence="3 7" id="KW-1133">Transmembrane helix</keyword>
<dbReference type="OrthoDB" id="2503928at2759"/>
<dbReference type="Pfam" id="PF09402">
    <property type="entry name" value="MSC"/>
    <property type="match status" value="1"/>
</dbReference>
<feature type="compositionally biased region" description="Basic residues" evidence="6">
    <location>
        <begin position="1"/>
        <end position="11"/>
    </location>
</feature>
<evidence type="ECO:0000256" key="1">
    <source>
        <dbReference type="ARBA" id="ARBA00004126"/>
    </source>
</evidence>
<evidence type="ECO:0000313" key="10">
    <source>
        <dbReference type="Proteomes" id="UP000646827"/>
    </source>
</evidence>
<dbReference type="InterPro" id="IPR044780">
    <property type="entry name" value="Heh2/Src1"/>
</dbReference>
<sequence length="399" mass="46010">METTTRQKKKPNVTMNYQEDEDEEYIETDEELEYSEEEYIDDADEPVDKSEIAWLLQDTEYANKSSTERALDVVQSYWEMLQPLLKIIYIMVVLLALGSTLMIITARNKNGYCNSENVIEKETTLSKSPIEKFLSLSTSCIPCPDHGNCMHGDLHCLGLYKRRHALYNPFGILPVADECIQDSAIGRAVYRAEKRIKNALAYRQGQHVCDYVLRFGTDEGLAMVHTKASDVRQVVEERYRTQSKWTKEKLDQVLDSAFISLATDPKIHYWEIDGESYFGTERASFSTYCTIRILAGIPILSFGWYNHMWHTKVRKETDAKVSQVITQLKEQFEKHLSDPNHIDRGLPVSKLRVSLTDVNKPGSVDEWKRIAHGVQSHPQIRRSFQEVAGEPSEYWELAH</sequence>
<keyword evidence="4 7" id="KW-0472">Membrane</keyword>
<evidence type="ECO:0000256" key="3">
    <source>
        <dbReference type="ARBA" id="ARBA00022989"/>
    </source>
</evidence>
<name>A0A8H7RVA4_9FUNG</name>
<organism evidence="9 10">
    <name type="scientific">Circinella minor</name>
    <dbReference type="NCBI Taxonomy" id="1195481"/>
    <lineage>
        <taxon>Eukaryota</taxon>
        <taxon>Fungi</taxon>
        <taxon>Fungi incertae sedis</taxon>
        <taxon>Mucoromycota</taxon>
        <taxon>Mucoromycotina</taxon>
        <taxon>Mucoromycetes</taxon>
        <taxon>Mucorales</taxon>
        <taxon>Lichtheimiaceae</taxon>
        <taxon>Circinella</taxon>
    </lineage>
</organism>
<accession>A0A8H7RVA4</accession>
<dbReference type="GO" id="GO:0071763">
    <property type="term" value="P:nuclear membrane organization"/>
    <property type="evidence" value="ECO:0007669"/>
    <property type="project" value="TreeGrafter"/>
</dbReference>
<comment type="caution">
    <text evidence="9">The sequence shown here is derived from an EMBL/GenBank/DDBJ whole genome shotgun (WGS) entry which is preliminary data.</text>
</comment>
<dbReference type="Proteomes" id="UP000646827">
    <property type="component" value="Unassembled WGS sequence"/>
</dbReference>
<dbReference type="EMBL" id="JAEPRB010000308">
    <property type="protein sequence ID" value="KAG2217320.1"/>
    <property type="molecule type" value="Genomic_DNA"/>
</dbReference>
<dbReference type="PANTHER" id="PTHR47808:SF2">
    <property type="entry name" value="LEM DOMAIN-CONTAINING PROTEIN 2"/>
    <property type="match status" value="1"/>
</dbReference>
<keyword evidence="5" id="KW-0539">Nucleus</keyword>
<keyword evidence="10" id="KW-1185">Reference proteome</keyword>
<feature type="transmembrane region" description="Helical" evidence="7">
    <location>
        <begin position="87"/>
        <end position="106"/>
    </location>
</feature>
<dbReference type="PANTHER" id="PTHR47808">
    <property type="entry name" value="INNER NUCLEAR MEMBRANE PROTEIN HEH2-RELATED"/>
    <property type="match status" value="1"/>
</dbReference>
<evidence type="ECO:0000256" key="7">
    <source>
        <dbReference type="SAM" id="Phobius"/>
    </source>
</evidence>
<gene>
    <name evidence="9" type="ORF">INT45_003514</name>
</gene>
<dbReference type="InterPro" id="IPR018996">
    <property type="entry name" value="Man1/Src1-like_C"/>
</dbReference>
<evidence type="ECO:0000259" key="8">
    <source>
        <dbReference type="Pfam" id="PF09402"/>
    </source>
</evidence>
<proteinExistence type="predicted"/>
<comment type="subcellular location">
    <subcellularLocation>
        <location evidence="1">Nucleus membrane</location>
    </subcellularLocation>
</comment>
<dbReference type="GO" id="GO:0034399">
    <property type="term" value="C:nuclear periphery"/>
    <property type="evidence" value="ECO:0007669"/>
    <property type="project" value="TreeGrafter"/>
</dbReference>
<evidence type="ECO:0000256" key="2">
    <source>
        <dbReference type="ARBA" id="ARBA00022692"/>
    </source>
</evidence>
<feature type="domain" description="Man1/Src1-like C-terminal" evidence="8">
    <location>
        <begin position="92"/>
        <end position="396"/>
    </location>
</feature>
<feature type="region of interest" description="Disordered" evidence="6">
    <location>
        <begin position="1"/>
        <end position="25"/>
    </location>
</feature>